<dbReference type="InterPro" id="IPR001394">
    <property type="entry name" value="Peptidase_C19_UCH"/>
</dbReference>
<dbReference type="PROSITE" id="PS50235">
    <property type="entry name" value="USP_3"/>
    <property type="match status" value="1"/>
</dbReference>
<dbReference type="GeneID" id="11533526"/>
<evidence type="ECO:0000313" key="9">
    <source>
        <dbReference type="Proteomes" id="UP000005666"/>
    </source>
</evidence>
<dbReference type="GO" id="GO:0004843">
    <property type="term" value="F:cysteine-type deubiquitinase activity"/>
    <property type="evidence" value="ECO:0007669"/>
    <property type="project" value="UniProtKB-UniRule"/>
</dbReference>
<feature type="domain" description="UBP-type" evidence="7">
    <location>
        <begin position="22"/>
        <end position="124"/>
    </location>
</feature>
<dbReference type="GO" id="GO:0005634">
    <property type="term" value="C:nucleus"/>
    <property type="evidence" value="ECO:0007669"/>
    <property type="project" value="TreeGrafter"/>
</dbReference>
<dbReference type="PANTHER" id="PTHR24006:SF937">
    <property type="entry name" value="UBIQUITIN CARBOXYL-TERMINAL HYDROLASE"/>
    <property type="match status" value="1"/>
</dbReference>
<dbReference type="InterPro" id="IPR050164">
    <property type="entry name" value="Peptidase_C19"/>
</dbReference>
<organism evidence="8 9">
    <name type="scientific">Tetrapisispora phaffii (strain ATCC 24235 / CBS 4417 / NBRC 1672 / NRRL Y-8282 / UCD 70-5)</name>
    <name type="common">Yeast</name>
    <name type="synonym">Fabospora phaffii</name>
    <dbReference type="NCBI Taxonomy" id="1071381"/>
    <lineage>
        <taxon>Eukaryota</taxon>
        <taxon>Fungi</taxon>
        <taxon>Dikarya</taxon>
        <taxon>Ascomycota</taxon>
        <taxon>Saccharomycotina</taxon>
        <taxon>Saccharomycetes</taxon>
        <taxon>Saccharomycetales</taxon>
        <taxon>Saccharomycetaceae</taxon>
        <taxon>Tetrapisispora</taxon>
    </lineage>
</organism>
<dbReference type="PROSITE" id="PS50271">
    <property type="entry name" value="ZF_UBP"/>
    <property type="match status" value="1"/>
</dbReference>
<evidence type="ECO:0000256" key="5">
    <source>
        <dbReference type="RuleBase" id="RU366025"/>
    </source>
</evidence>
<comment type="similarity">
    <text evidence="5">Belongs to the peptidase C19 family.</text>
</comment>
<dbReference type="EMBL" id="HE612862">
    <property type="protein sequence ID" value="CCE63892.1"/>
    <property type="molecule type" value="Genomic_DNA"/>
</dbReference>
<dbReference type="STRING" id="1071381.G8BVG4"/>
<keyword evidence="5" id="KW-0788">Thiol protease</keyword>
<protein>
    <recommendedName>
        <fullName evidence="5">Ubiquitin carboxyl-terminal hydrolase</fullName>
        <ecNumber evidence="5">3.4.19.12</ecNumber>
    </recommendedName>
</protein>
<evidence type="ECO:0000256" key="2">
    <source>
        <dbReference type="ARBA" id="ARBA00022771"/>
    </source>
</evidence>
<keyword evidence="5" id="KW-0645">Protease</keyword>
<keyword evidence="5" id="KW-0833">Ubl conjugation pathway</keyword>
<dbReference type="PROSITE" id="PS00972">
    <property type="entry name" value="USP_1"/>
    <property type="match status" value="1"/>
</dbReference>
<dbReference type="Proteomes" id="UP000005666">
    <property type="component" value="Chromosome 7"/>
</dbReference>
<keyword evidence="1" id="KW-0479">Metal-binding</keyword>
<dbReference type="MEROPS" id="C19.087"/>
<dbReference type="InterPro" id="IPR038765">
    <property type="entry name" value="Papain-like_cys_pep_sf"/>
</dbReference>
<evidence type="ECO:0000256" key="4">
    <source>
        <dbReference type="PROSITE-ProRule" id="PRU00502"/>
    </source>
</evidence>
<keyword evidence="9" id="KW-1185">Reference proteome</keyword>
<dbReference type="Gene3D" id="3.30.40.10">
    <property type="entry name" value="Zinc/RING finger domain, C3HC4 (zinc finger)"/>
    <property type="match status" value="1"/>
</dbReference>
<dbReference type="GO" id="GO:0006508">
    <property type="term" value="P:proteolysis"/>
    <property type="evidence" value="ECO:0007669"/>
    <property type="project" value="UniProtKB-KW"/>
</dbReference>
<dbReference type="HOGENOM" id="CLU_008279_11_2_1"/>
<evidence type="ECO:0000256" key="3">
    <source>
        <dbReference type="ARBA" id="ARBA00022833"/>
    </source>
</evidence>
<dbReference type="SMART" id="SM00290">
    <property type="entry name" value="ZnF_UBP"/>
    <property type="match status" value="1"/>
</dbReference>
<dbReference type="Pfam" id="PF02148">
    <property type="entry name" value="zf-UBP"/>
    <property type="match status" value="1"/>
</dbReference>
<dbReference type="InterPro" id="IPR001607">
    <property type="entry name" value="Znf_UBP"/>
</dbReference>
<dbReference type="InterPro" id="IPR013083">
    <property type="entry name" value="Znf_RING/FYVE/PHD"/>
</dbReference>
<dbReference type="RefSeq" id="XP_003686326.1">
    <property type="nucleotide sequence ID" value="XM_003686278.1"/>
</dbReference>
<dbReference type="Gene3D" id="3.90.70.10">
    <property type="entry name" value="Cysteine proteinases"/>
    <property type="match status" value="1"/>
</dbReference>
<dbReference type="OMA" id="NVSCNCI"/>
<dbReference type="GO" id="GO:0008270">
    <property type="term" value="F:zinc ion binding"/>
    <property type="evidence" value="ECO:0007669"/>
    <property type="project" value="UniProtKB-KW"/>
</dbReference>
<proteinExistence type="inferred from homology"/>
<accession>G8BVG4</accession>
<dbReference type="PANTHER" id="PTHR24006">
    <property type="entry name" value="UBIQUITIN CARBOXYL-TERMINAL HYDROLASE"/>
    <property type="match status" value="1"/>
</dbReference>
<dbReference type="OrthoDB" id="289038at2759"/>
<dbReference type="SUPFAM" id="SSF54001">
    <property type="entry name" value="Cysteine proteinases"/>
    <property type="match status" value="1"/>
</dbReference>
<feature type="domain" description="USP" evidence="6">
    <location>
        <begin position="137"/>
        <end position="460"/>
    </location>
</feature>
<dbReference type="KEGG" id="tpf:TPHA_0G00560"/>
<dbReference type="EC" id="3.4.19.12" evidence="5"/>
<dbReference type="SUPFAM" id="SSF57850">
    <property type="entry name" value="RING/U-box"/>
    <property type="match status" value="1"/>
</dbReference>
<keyword evidence="2 4" id="KW-0863">Zinc-finger</keyword>
<name>G8BVG4_TETPH</name>
<evidence type="ECO:0000259" key="7">
    <source>
        <dbReference type="PROSITE" id="PS50271"/>
    </source>
</evidence>
<sequence>MSSCQHINHVLSNPNSRDGVLKACNATKYILMHSDAKDKYLNIKKCSDCHNIDNGSTFMCLQCGYCGCWNSVHFIAHHKKVGHIFGINSSNGLLYCFICDDYVGDSEEINFSIVGKNWNYIAENTSFPSYDRKDGLSGLVNMGSTCYMSCIIQCLVRNPYFLKHSFNQTHYKECKIRDPVSCLSCALDSVVFELYGKTQKKAVDDKNGGLIDILNCTWKINEDLVGYSQQDAHEFWQFLMNRIHSEYKLNNNTIEVPKDTHQLCNCIYHKVFQGFLESTIECANCRKESKTTTEAYMDLSLDLKDKKTLYECLNSFHMKEELKDFTFHCSNCGGPQGALKQLTISKLPPVLLLQLKRFEHKLNGQSSKLNDSIEYPPYLRMNDYCQTSSNETIDSPDDSDIIYELIGVICHTGTVNEGHYICSCKLANNQWVKFNDSMITIVDNETVLKEQAYLLIYSTKQVT</sequence>
<keyword evidence="3" id="KW-0862">Zinc</keyword>
<evidence type="ECO:0000256" key="1">
    <source>
        <dbReference type="ARBA" id="ARBA00022723"/>
    </source>
</evidence>
<evidence type="ECO:0000259" key="6">
    <source>
        <dbReference type="PROSITE" id="PS50235"/>
    </source>
</evidence>
<dbReference type="PROSITE" id="PS00973">
    <property type="entry name" value="USP_2"/>
    <property type="match status" value="1"/>
</dbReference>
<evidence type="ECO:0000313" key="8">
    <source>
        <dbReference type="EMBL" id="CCE63892.1"/>
    </source>
</evidence>
<keyword evidence="5" id="KW-0378">Hydrolase</keyword>
<dbReference type="InterPro" id="IPR018200">
    <property type="entry name" value="USP_CS"/>
</dbReference>
<reference evidence="8 9" key="1">
    <citation type="journal article" date="2011" name="Proc. Natl. Acad. Sci. U.S.A.">
        <title>Evolutionary erosion of yeast sex chromosomes by mating-type switching accidents.</title>
        <authorList>
            <person name="Gordon J.L."/>
            <person name="Armisen D."/>
            <person name="Proux-Wera E."/>
            <person name="Oheigeartaigh S.S."/>
            <person name="Byrne K.P."/>
            <person name="Wolfe K.H."/>
        </authorList>
    </citation>
    <scope>NUCLEOTIDE SEQUENCE [LARGE SCALE GENOMIC DNA]</scope>
    <source>
        <strain evidence="9">ATCC 24235 / CBS 4417 / NBRC 1672 / NRRL Y-8282 / UCD 70-5</strain>
    </source>
</reference>
<dbReference type="GO" id="GO:0005829">
    <property type="term" value="C:cytosol"/>
    <property type="evidence" value="ECO:0007669"/>
    <property type="project" value="TreeGrafter"/>
</dbReference>
<dbReference type="InterPro" id="IPR028889">
    <property type="entry name" value="USP"/>
</dbReference>
<dbReference type="Pfam" id="PF00443">
    <property type="entry name" value="UCH"/>
    <property type="match status" value="1"/>
</dbReference>
<comment type="catalytic activity">
    <reaction evidence="5">
        <text>Thiol-dependent hydrolysis of ester, thioester, amide, peptide and isopeptide bonds formed by the C-terminal Gly of ubiquitin (a 76-residue protein attached to proteins as an intracellular targeting signal).</text>
        <dbReference type="EC" id="3.4.19.12"/>
    </reaction>
</comment>
<dbReference type="eggNOG" id="KOG1867">
    <property type="taxonomic scope" value="Eukaryota"/>
</dbReference>
<dbReference type="GO" id="GO:0016579">
    <property type="term" value="P:protein deubiquitination"/>
    <property type="evidence" value="ECO:0007669"/>
    <property type="project" value="InterPro"/>
</dbReference>
<gene>
    <name evidence="8" type="primary">TPHA0G00560</name>
    <name evidence="8" type="ordered locus">TPHA_0G00560</name>
</gene>
<dbReference type="AlphaFoldDB" id="G8BVG4"/>